<sequence>MLQTGSSDALHHHCASKLAHRWARAPLGSHLIMATAPRRAEPSSYRPVAVPVKWRSAFIHSDAGGVHSSCRVIRTRAAHVPCLASFLGAFTTINLFALAPSQVEGVLGLGYCFALSIQRLGAAYGEDTMNYTG</sequence>
<dbReference type="KEGG" id="bcom:BAUCODRAFT_120632"/>
<organism evidence="1 2">
    <name type="scientific">Baudoinia panamericana (strain UAMH 10762)</name>
    <name type="common">Angels' share fungus</name>
    <name type="synonym">Baudoinia compniacensis (strain UAMH 10762)</name>
    <dbReference type="NCBI Taxonomy" id="717646"/>
    <lineage>
        <taxon>Eukaryota</taxon>
        <taxon>Fungi</taxon>
        <taxon>Dikarya</taxon>
        <taxon>Ascomycota</taxon>
        <taxon>Pezizomycotina</taxon>
        <taxon>Dothideomycetes</taxon>
        <taxon>Dothideomycetidae</taxon>
        <taxon>Mycosphaerellales</taxon>
        <taxon>Teratosphaeriaceae</taxon>
        <taxon>Baudoinia</taxon>
    </lineage>
</organism>
<dbReference type="EMBL" id="KB445552">
    <property type="protein sequence ID" value="EMC99360.1"/>
    <property type="molecule type" value="Genomic_DNA"/>
</dbReference>
<proteinExistence type="predicted"/>
<dbReference type="RefSeq" id="XP_007674255.1">
    <property type="nucleotide sequence ID" value="XM_007676065.1"/>
</dbReference>
<evidence type="ECO:0000313" key="1">
    <source>
        <dbReference type="EMBL" id="EMC99360.1"/>
    </source>
</evidence>
<dbReference type="AlphaFoldDB" id="M2NJP0"/>
<protein>
    <submittedName>
        <fullName evidence="1">Uncharacterized protein</fullName>
    </submittedName>
</protein>
<accession>M2NJP0</accession>
<name>M2NJP0_BAUPA</name>
<dbReference type="GeneID" id="19107526"/>
<gene>
    <name evidence="1" type="ORF">BAUCODRAFT_120632</name>
</gene>
<dbReference type="Proteomes" id="UP000011761">
    <property type="component" value="Unassembled WGS sequence"/>
</dbReference>
<keyword evidence="2" id="KW-1185">Reference proteome</keyword>
<evidence type="ECO:0000313" key="2">
    <source>
        <dbReference type="Proteomes" id="UP000011761"/>
    </source>
</evidence>
<dbReference type="HOGENOM" id="CLU_1906366_0_0_1"/>
<reference evidence="1 2" key="1">
    <citation type="journal article" date="2012" name="PLoS Pathog.">
        <title>Diverse lifestyles and strategies of plant pathogenesis encoded in the genomes of eighteen Dothideomycetes fungi.</title>
        <authorList>
            <person name="Ohm R.A."/>
            <person name="Feau N."/>
            <person name="Henrissat B."/>
            <person name="Schoch C.L."/>
            <person name="Horwitz B.A."/>
            <person name="Barry K.W."/>
            <person name="Condon B.J."/>
            <person name="Copeland A.C."/>
            <person name="Dhillon B."/>
            <person name="Glaser F."/>
            <person name="Hesse C.N."/>
            <person name="Kosti I."/>
            <person name="LaButti K."/>
            <person name="Lindquist E.A."/>
            <person name="Lucas S."/>
            <person name="Salamov A.A."/>
            <person name="Bradshaw R.E."/>
            <person name="Ciuffetti L."/>
            <person name="Hamelin R.C."/>
            <person name="Kema G.H.J."/>
            <person name="Lawrence C."/>
            <person name="Scott J.A."/>
            <person name="Spatafora J.W."/>
            <person name="Turgeon B.G."/>
            <person name="de Wit P.J.G.M."/>
            <person name="Zhong S."/>
            <person name="Goodwin S.B."/>
            <person name="Grigoriev I.V."/>
        </authorList>
    </citation>
    <scope>NUCLEOTIDE SEQUENCE [LARGE SCALE GENOMIC DNA]</scope>
    <source>
        <strain evidence="1 2">UAMH 10762</strain>
    </source>
</reference>